<dbReference type="GO" id="GO:0003676">
    <property type="term" value="F:nucleic acid binding"/>
    <property type="evidence" value="ECO:0007669"/>
    <property type="project" value="InterPro"/>
</dbReference>
<dbReference type="OrthoDB" id="7902892at2759"/>
<dbReference type="AlphaFoldDB" id="A0A1D1UV36"/>
<reference evidence="1 2" key="1">
    <citation type="journal article" date="2016" name="Nat. Commun.">
        <title>Extremotolerant tardigrade genome and improved radiotolerance of human cultured cells by tardigrade-unique protein.</title>
        <authorList>
            <person name="Hashimoto T."/>
            <person name="Horikawa D.D."/>
            <person name="Saito Y."/>
            <person name="Kuwahara H."/>
            <person name="Kozuka-Hata H."/>
            <person name="Shin-I T."/>
            <person name="Minakuchi Y."/>
            <person name="Ohishi K."/>
            <person name="Motoyama A."/>
            <person name="Aizu T."/>
            <person name="Enomoto A."/>
            <person name="Kondo K."/>
            <person name="Tanaka S."/>
            <person name="Hara Y."/>
            <person name="Koshikawa S."/>
            <person name="Sagara H."/>
            <person name="Miura T."/>
            <person name="Yokobori S."/>
            <person name="Miyagawa K."/>
            <person name="Suzuki Y."/>
            <person name="Kubo T."/>
            <person name="Oyama M."/>
            <person name="Kohara Y."/>
            <person name="Fujiyama A."/>
            <person name="Arakawa K."/>
            <person name="Katayama T."/>
            <person name="Toyoda A."/>
            <person name="Kunieda T."/>
        </authorList>
    </citation>
    <scope>NUCLEOTIDE SEQUENCE [LARGE SCALE GENOMIC DNA]</scope>
    <source>
        <strain evidence="1 2">YOKOZUNA-1</strain>
    </source>
</reference>
<keyword evidence="2" id="KW-1185">Reference proteome</keyword>
<organism evidence="1 2">
    <name type="scientific">Ramazzottius varieornatus</name>
    <name type="common">Water bear</name>
    <name type="synonym">Tardigrade</name>
    <dbReference type="NCBI Taxonomy" id="947166"/>
    <lineage>
        <taxon>Eukaryota</taxon>
        <taxon>Metazoa</taxon>
        <taxon>Ecdysozoa</taxon>
        <taxon>Tardigrada</taxon>
        <taxon>Eutardigrada</taxon>
        <taxon>Parachela</taxon>
        <taxon>Hypsibioidea</taxon>
        <taxon>Ramazzottiidae</taxon>
        <taxon>Ramazzottius</taxon>
    </lineage>
</organism>
<dbReference type="EMBL" id="BDGG01000002">
    <property type="protein sequence ID" value="GAU92380.1"/>
    <property type="molecule type" value="Genomic_DNA"/>
</dbReference>
<name>A0A1D1UV36_RAMVA</name>
<proteinExistence type="predicted"/>
<evidence type="ECO:0000313" key="1">
    <source>
        <dbReference type="EMBL" id="GAU92380.1"/>
    </source>
</evidence>
<comment type="caution">
    <text evidence="1">The sequence shown here is derived from an EMBL/GenBank/DDBJ whole genome shotgun (WGS) entry which is preliminary data.</text>
</comment>
<evidence type="ECO:0000313" key="2">
    <source>
        <dbReference type="Proteomes" id="UP000186922"/>
    </source>
</evidence>
<sequence>MIFTDEMRFNLHGGRLEGGYMYWGAVSATGPVALVRVDGNEDSEKYTEIILDRLVPYLDKYGYDKELLQDGLTSRSGIQIADKRHLVSGGNSSFVVLSQTNYNETA</sequence>
<dbReference type="Proteomes" id="UP000186922">
    <property type="component" value="Unassembled WGS sequence"/>
</dbReference>
<gene>
    <name evidence="1" type="primary">RvY_04466-1</name>
    <name evidence="1" type="synonym">RvY_04466.1</name>
    <name evidence="1" type="ORF">RvY_04466</name>
</gene>
<protein>
    <submittedName>
        <fullName evidence="1">Uncharacterized protein</fullName>
    </submittedName>
</protein>
<accession>A0A1D1UV36</accession>
<dbReference type="Gene3D" id="3.30.420.10">
    <property type="entry name" value="Ribonuclease H-like superfamily/Ribonuclease H"/>
    <property type="match status" value="1"/>
</dbReference>
<dbReference type="InterPro" id="IPR036397">
    <property type="entry name" value="RNaseH_sf"/>
</dbReference>